<evidence type="ECO:0000313" key="2">
    <source>
        <dbReference type="Proteomes" id="UP000050381"/>
    </source>
</evidence>
<dbReference type="PATRIC" id="fig|264450.4.peg.984"/>
<dbReference type="EMBL" id="LJQD01000043">
    <property type="protein sequence ID" value="KPW99700.1"/>
    <property type="molecule type" value="Genomic_DNA"/>
</dbReference>
<accession>A0A0P9N5X9</accession>
<evidence type="ECO:0000313" key="1">
    <source>
        <dbReference type="EMBL" id="KPW99700.1"/>
    </source>
</evidence>
<dbReference type="AlphaFoldDB" id="A0A0P9N5X9"/>
<protein>
    <submittedName>
        <fullName evidence="1">Uncharacterized protein</fullName>
    </submittedName>
</protein>
<organism evidence="1 2">
    <name type="scientific">Pseudomonas syringae pv. castaneae</name>
    <dbReference type="NCBI Taxonomy" id="264450"/>
    <lineage>
        <taxon>Bacteria</taxon>
        <taxon>Pseudomonadati</taxon>
        <taxon>Pseudomonadota</taxon>
        <taxon>Gammaproteobacteria</taxon>
        <taxon>Pseudomonadales</taxon>
        <taxon>Pseudomonadaceae</taxon>
        <taxon>Pseudomonas</taxon>
        <taxon>Pseudomonas syringae</taxon>
    </lineage>
</organism>
<comment type="caution">
    <text evidence="1">The sequence shown here is derived from an EMBL/GenBank/DDBJ whole genome shotgun (WGS) entry which is preliminary data.</text>
</comment>
<gene>
    <name evidence="1" type="ORF">ALO79_00822</name>
</gene>
<sequence>MFLPCIIFVYTKYIQGFHMSEDDNSPIIPFRDKANRIKDKDRSTGPYKVREAQNSGDLDTTLTLRINSRLKSHFEELCKSEHTTLSREVKRYITEAVRTQTLI</sequence>
<reference evidence="1 2" key="1">
    <citation type="submission" date="2015-09" db="EMBL/GenBank/DDBJ databases">
        <title>Genome announcement of multiple Pseudomonas syringae strains.</title>
        <authorList>
            <person name="Thakur S."/>
            <person name="Wang P.W."/>
            <person name="Gong Y."/>
            <person name="Weir B.S."/>
            <person name="Guttman D.S."/>
        </authorList>
    </citation>
    <scope>NUCLEOTIDE SEQUENCE [LARGE SCALE GENOMIC DNA]</scope>
    <source>
        <strain evidence="1 2">ICMP9419</strain>
    </source>
</reference>
<dbReference type="Proteomes" id="UP000050381">
    <property type="component" value="Unassembled WGS sequence"/>
</dbReference>
<name>A0A0P9N5X9_PSESX</name>
<proteinExistence type="predicted"/>